<gene>
    <name evidence="2" type="ORF">SMD11_6606</name>
</gene>
<evidence type="ECO:0000256" key="1">
    <source>
        <dbReference type="SAM" id="SignalP"/>
    </source>
</evidence>
<dbReference type="RefSeq" id="WP_087929842.1">
    <property type="nucleotide sequence ID" value="NZ_CP021744.1"/>
</dbReference>
<feature type="signal peptide" evidence="1">
    <location>
        <begin position="1"/>
        <end position="44"/>
    </location>
</feature>
<dbReference type="OrthoDB" id="4245335at2"/>
<proteinExistence type="predicted"/>
<keyword evidence="1" id="KW-0732">Signal</keyword>
<organism evidence="2 3">
    <name type="scientific">Streptomyces albireticuli</name>
    <dbReference type="NCBI Taxonomy" id="1940"/>
    <lineage>
        <taxon>Bacteria</taxon>
        <taxon>Bacillati</taxon>
        <taxon>Actinomycetota</taxon>
        <taxon>Actinomycetes</taxon>
        <taxon>Kitasatosporales</taxon>
        <taxon>Streptomycetaceae</taxon>
        <taxon>Streptomyces</taxon>
    </lineage>
</organism>
<protein>
    <submittedName>
        <fullName evidence="2">Uncharacterized protein</fullName>
    </submittedName>
</protein>
<sequence>MKPHLTRHPKQHRPGARALALALPLLAALLTAVTPLGPAGTARAADPCGTKPDDYIGATYRVVAPELIIRITFLAGGVFEYALEDGVVHNGTYTATAQALTLVSEGTDRSVFRGCDGTSSSPGFIAFPSALISRGT</sequence>
<evidence type="ECO:0000313" key="3">
    <source>
        <dbReference type="Proteomes" id="UP000195755"/>
    </source>
</evidence>
<dbReference type="AlphaFoldDB" id="A0A1Z2LD24"/>
<evidence type="ECO:0000313" key="2">
    <source>
        <dbReference type="EMBL" id="ARZ72182.1"/>
    </source>
</evidence>
<reference evidence="2 3" key="1">
    <citation type="submission" date="2017-06" db="EMBL/GenBank/DDBJ databases">
        <title>Streptomyces albireticuli Genome sequencing and assembly.</title>
        <authorList>
            <person name="Wang Y."/>
            <person name="Du B."/>
            <person name="Ding Y."/>
            <person name="Liu H."/>
            <person name="Hou Q."/>
            <person name="Liu K."/>
            <person name="Yao L."/>
            <person name="Wang C."/>
        </authorList>
    </citation>
    <scope>NUCLEOTIDE SEQUENCE [LARGE SCALE GENOMIC DNA]</scope>
    <source>
        <strain evidence="2 3">MDJK11</strain>
    </source>
</reference>
<accession>A0A1Z2LD24</accession>
<dbReference type="Proteomes" id="UP000195755">
    <property type="component" value="Chromosome"/>
</dbReference>
<dbReference type="EMBL" id="CP021744">
    <property type="protein sequence ID" value="ARZ72182.1"/>
    <property type="molecule type" value="Genomic_DNA"/>
</dbReference>
<dbReference type="KEGG" id="salj:SMD11_6606"/>
<feature type="chain" id="PRO_5012418857" evidence="1">
    <location>
        <begin position="45"/>
        <end position="136"/>
    </location>
</feature>
<name>A0A1Z2LD24_9ACTN</name>